<keyword evidence="2 6" id="KW-0863">Zinc-finger</keyword>
<organism evidence="8 9">
    <name type="scientific">Babesia divergens</name>
    <dbReference type="NCBI Taxonomy" id="32595"/>
    <lineage>
        <taxon>Eukaryota</taxon>
        <taxon>Sar</taxon>
        <taxon>Alveolata</taxon>
        <taxon>Apicomplexa</taxon>
        <taxon>Aconoidasida</taxon>
        <taxon>Piroplasmida</taxon>
        <taxon>Babesiidae</taxon>
        <taxon>Babesia</taxon>
    </lineage>
</organism>
<evidence type="ECO:0000256" key="3">
    <source>
        <dbReference type="ARBA" id="ARBA00022833"/>
    </source>
</evidence>
<dbReference type="SMART" id="SM00184">
    <property type="entry name" value="RING"/>
    <property type="match status" value="1"/>
</dbReference>
<name>A0AAD9GGA4_BABDI</name>
<keyword evidence="4" id="KW-0472">Membrane</keyword>
<dbReference type="EMBL" id="JAHBMH010000033">
    <property type="protein sequence ID" value="KAK1937653.1"/>
    <property type="molecule type" value="Genomic_DNA"/>
</dbReference>
<evidence type="ECO:0000256" key="5">
    <source>
        <dbReference type="ARBA" id="ARBA00029433"/>
    </source>
</evidence>
<dbReference type="Pfam" id="PF26148">
    <property type="entry name" value="VPS18_RING_C"/>
    <property type="match status" value="1"/>
</dbReference>
<dbReference type="InterPro" id="IPR007810">
    <property type="entry name" value="Pep3/Vps18_beta-prop"/>
</dbReference>
<evidence type="ECO:0000313" key="9">
    <source>
        <dbReference type="Proteomes" id="UP001195914"/>
    </source>
</evidence>
<keyword evidence="9" id="KW-1185">Reference proteome</keyword>
<dbReference type="Pfam" id="PF05131">
    <property type="entry name" value="Pep3_Vps18"/>
    <property type="match status" value="1"/>
</dbReference>
<proteinExistence type="predicted"/>
<dbReference type="GO" id="GO:0048284">
    <property type="term" value="P:organelle fusion"/>
    <property type="evidence" value="ECO:0007669"/>
    <property type="project" value="TreeGrafter"/>
</dbReference>
<dbReference type="GO" id="GO:0030674">
    <property type="term" value="F:protein-macromolecule adaptor activity"/>
    <property type="evidence" value="ECO:0007669"/>
    <property type="project" value="TreeGrafter"/>
</dbReference>
<keyword evidence="1" id="KW-0479">Metal-binding</keyword>
<evidence type="ECO:0000256" key="6">
    <source>
        <dbReference type="PROSITE-ProRule" id="PRU00175"/>
    </source>
</evidence>
<dbReference type="PANTHER" id="PTHR23323">
    <property type="entry name" value="VACUOLAR PROTEIN SORTING-ASSOCIATED PROTEIN"/>
    <property type="match status" value="1"/>
</dbReference>
<dbReference type="GO" id="GO:0005768">
    <property type="term" value="C:endosome"/>
    <property type="evidence" value="ECO:0007669"/>
    <property type="project" value="TreeGrafter"/>
</dbReference>
<dbReference type="GO" id="GO:0007032">
    <property type="term" value="P:endosome organization"/>
    <property type="evidence" value="ECO:0007669"/>
    <property type="project" value="TreeGrafter"/>
</dbReference>
<dbReference type="GO" id="GO:0007033">
    <property type="term" value="P:vacuole organization"/>
    <property type="evidence" value="ECO:0007669"/>
    <property type="project" value="TreeGrafter"/>
</dbReference>
<comment type="caution">
    <text evidence="8">The sequence shown here is derived from an EMBL/GenBank/DDBJ whole genome shotgun (WGS) entry which is preliminary data.</text>
</comment>
<dbReference type="PANTHER" id="PTHR23323:SF26">
    <property type="entry name" value="VACUOLAR PROTEIN SORTING-ASSOCIATED PROTEIN 18 HOMOLOG"/>
    <property type="match status" value="1"/>
</dbReference>
<dbReference type="AlphaFoldDB" id="A0AAD9GGA4"/>
<comment type="subcellular location">
    <subcellularLocation>
        <location evidence="5">Endomembrane system</location>
        <topology evidence="5">Peripheral membrane protein</topology>
        <orientation evidence="5">Cytoplasmic side</orientation>
    </subcellularLocation>
</comment>
<dbReference type="InterPro" id="IPR001841">
    <property type="entry name" value="Znf_RING"/>
</dbReference>
<reference evidence="8" key="1">
    <citation type="journal article" date="2014" name="Nucleic Acids Res.">
        <title>The evolutionary dynamics of variant antigen genes in Babesia reveal a history of genomic innovation underlying host-parasite interaction.</title>
        <authorList>
            <person name="Jackson A.P."/>
            <person name="Otto T.D."/>
            <person name="Darby A."/>
            <person name="Ramaprasad A."/>
            <person name="Xia D."/>
            <person name="Echaide I.E."/>
            <person name="Farber M."/>
            <person name="Gahlot S."/>
            <person name="Gamble J."/>
            <person name="Gupta D."/>
            <person name="Gupta Y."/>
            <person name="Jackson L."/>
            <person name="Malandrin L."/>
            <person name="Malas T.B."/>
            <person name="Moussa E."/>
            <person name="Nair M."/>
            <person name="Reid A.J."/>
            <person name="Sanders M."/>
            <person name="Sharma J."/>
            <person name="Tracey A."/>
            <person name="Quail M.A."/>
            <person name="Weir W."/>
            <person name="Wastling J.M."/>
            <person name="Hall N."/>
            <person name="Willadsen P."/>
            <person name="Lingelbach K."/>
            <person name="Shiels B."/>
            <person name="Tait A."/>
            <person name="Berriman M."/>
            <person name="Allred D.R."/>
            <person name="Pain A."/>
        </authorList>
    </citation>
    <scope>NUCLEOTIDE SEQUENCE</scope>
    <source>
        <strain evidence="8">1802A</strain>
    </source>
</reference>
<keyword evidence="3" id="KW-0862">Zinc</keyword>
<dbReference type="InterPro" id="IPR058919">
    <property type="entry name" value="Pep3/Vps18_RING_C"/>
</dbReference>
<sequence>MSLKVLAEPRALKTLPIRSVSSIAVANKYMWLGLNDGTIRRYPCDASSSSQGMKSNKIATEGVLLRPKTSSANVDVQRLFVDAKSFHCIACLSSGQHWYFNFQGPEPMKLTTLRGTFIRSLCFTDAANEDITGSFLIGTQQGSLIEGRINYRQTAFSFRTQYTLPEREPILDISIIPIVHRGSRTHVVIALSTRCLYEFFGGVTLEATFSKYSDCENECLRYEVPLAGPSGELLLVERSDGSHNLFWTNATGIVFVNVPYRISDDESSCLPPKPTVITYPSCPQRPVSSHQESRLHHMKTFLRRPAAQVPRGTVALNNTLLLLFDDTISVVNTIVGKQVGKLSLPSGTFGKVVGLVQDRMTGDVWILSNKGVFEVVVRNDSDNAWQHYLLRGDTQNALSCCKTSSQRDSVLLKAAYEFYERGMYVDSARMFGQVESAQPEFENVCLKFLKKRHEAAALEYISLRIRRRNWYMHDPRFIIITMWIIELLGYRYRDLCLTIEAASTIDGVDVAALERRRTEFKNKLFSTIASLIHVDDMASPINFLLQTMMGCGDECVDFAKMRKDYTNVICYHISGGNTEGAFYELLQMPPGEKRDGLLLRFAPLMFMNAPHLFYKSSFSKLDPTILLPVVLLPLMMGSSRFLPHAVSLTEKLLFDDMSQEESTRSLLWCCYIILLANMENPDRLLKVLSECSVDFSNSDMAIALRYLKRKSATDSGWMVPFIVLQSLCGMNEDALDMALSHGNLKLAEDCANRPSDDFVKRRLWRRILKHCTARDDVSIASILEDSEGKLHVHDVLQFIPDDLKLGELREMIKDSVRTYEENLQDRRREIEHLCTCIEETKAEIQMSSRRCVKLSVNAQCTVCNKPVSAMSFIVFPCAHAFHRSCVASTLKRLLCGGELLELQRLQNAFDRVGDENSVTDYNDFLSRACLICGYSVDMLTTKPFISAGDIDQVELWNIG</sequence>
<evidence type="ECO:0000256" key="4">
    <source>
        <dbReference type="ARBA" id="ARBA00023136"/>
    </source>
</evidence>
<evidence type="ECO:0000259" key="7">
    <source>
        <dbReference type="PROSITE" id="PS50089"/>
    </source>
</evidence>
<accession>A0AAD9GGA4</accession>
<evidence type="ECO:0000256" key="2">
    <source>
        <dbReference type="ARBA" id="ARBA00022771"/>
    </source>
</evidence>
<feature type="domain" description="RING-type" evidence="7">
    <location>
        <begin position="860"/>
        <end position="895"/>
    </location>
</feature>
<dbReference type="GO" id="GO:0030897">
    <property type="term" value="C:HOPS complex"/>
    <property type="evidence" value="ECO:0007669"/>
    <property type="project" value="TreeGrafter"/>
</dbReference>
<dbReference type="GO" id="GO:0008270">
    <property type="term" value="F:zinc ion binding"/>
    <property type="evidence" value="ECO:0007669"/>
    <property type="project" value="UniProtKB-KW"/>
</dbReference>
<dbReference type="GO" id="GO:0006904">
    <property type="term" value="P:vesicle docking involved in exocytosis"/>
    <property type="evidence" value="ECO:0007669"/>
    <property type="project" value="TreeGrafter"/>
</dbReference>
<reference evidence="8" key="2">
    <citation type="submission" date="2021-05" db="EMBL/GenBank/DDBJ databases">
        <authorList>
            <person name="Pain A."/>
        </authorList>
    </citation>
    <scope>NUCLEOTIDE SEQUENCE</scope>
    <source>
        <strain evidence="8">1802A</strain>
    </source>
</reference>
<dbReference type="Proteomes" id="UP001195914">
    <property type="component" value="Unassembled WGS sequence"/>
</dbReference>
<evidence type="ECO:0000256" key="1">
    <source>
        <dbReference type="ARBA" id="ARBA00022723"/>
    </source>
</evidence>
<evidence type="ECO:0000313" key="8">
    <source>
        <dbReference type="EMBL" id="KAK1937653.1"/>
    </source>
</evidence>
<protein>
    <submittedName>
        <fullName evidence="8">Pep3/Vps18/deep orange family protein</fullName>
    </submittedName>
</protein>
<gene>
    <name evidence="8" type="ORF">X943_003652</name>
</gene>
<dbReference type="PROSITE" id="PS50089">
    <property type="entry name" value="ZF_RING_2"/>
    <property type="match status" value="1"/>
</dbReference>